<keyword evidence="6" id="KW-1185">Reference proteome</keyword>
<keyword evidence="1" id="KW-0479">Metal-binding</keyword>
<evidence type="ECO:0000259" key="4">
    <source>
        <dbReference type="Pfam" id="PF04500"/>
    </source>
</evidence>
<dbReference type="AlphaFoldDB" id="A0A813YDW4"/>
<keyword evidence="2" id="KW-0863">Zinc-finger</keyword>
<reference evidence="5" key="1">
    <citation type="submission" date="2021-02" db="EMBL/GenBank/DDBJ databases">
        <authorList>
            <person name="Nowell W R."/>
        </authorList>
    </citation>
    <scope>NUCLEOTIDE SEQUENCE</scope>
</reference>
<keyword evidence="3" id="KW-0862">Zinc</keyword>
<organism evidence="5 6">
    <name type="scientific">Adineta ricciae</name>
    <name type="common">Rotifer</name>
    <dbReference type="NCBI Taxonomy" id="249248"/>
    <lineage>
        <taxon>Eukaryota</taxon>
        <taxon>Metazoa</taxon>
        <taxon>Spiralia</taxon>
        <taxon>Gnathifera</taxon>
        <taxon>Rotifera</taxon>
        <taxon>Eurotatoria</taxon>
        <taxon>Bdelloidea</taxon>
        <taxon>Adinetida</taxon>
        <taxon>Adinetidae</taxon>
        <taxon>Adineta</taxon>
    </lineage>
</organism>
<proteinExistence type="predicted"/>
<protein>
    <recommendedName>
        <fullName evidence="4">FLYWCH-type domain-containing protein</fullName>
    </recommendedName>
</protein>
<dbReference type="GO" id="GO:0008270">
    <property type="term" value="F:zinc ion binding"/>
    <property type="evidence" value="ECO:0007669"/>
    <property type="project" value="UniProtKB-KW"/>
</dbReference>
<evidence type="ECO:0000313" key="5">
    <source>
        <dbReference type="EMBL" id="CAF0882706.1"/>
    </source>
</evidence>
<evidence type="ECO:0000256" key="3">
    <source>
        <dbReference type="ARBA" id="ARBA00022833"/>
    </source>
</evidence>
<dbReference type="InterPro" id="IPR007588">
    <property type="entry name" value="Znf_FLYWCH"/>
</dbReference>
<accession>A0A813YDW4</accession>
<dbReference type="Pfam" id="PF04500">
    <property type="entry name" value="FLYWCH"/>
    <property type="match status" value="1"/>
</dbReference>
<name>A0A813YDW4_ADIRI</name>
<evidence type="ECO:0000256" key="2">
    <source>
        <dbReference type="ARBA" id="ARBA00022771"/>
    </source>
</evidence>
<dbReference type="Gene3D" id="2.20.25.240">
    <property type="match status" value="1"/>
</dbReference>
<sequence length="339" mass="39007">MATTNNISSIDIHNLSFIKSNKNEPLLVLNNYVYKRNKTTAKRKYWVCVIRGCQVYVHTTLSNEYAGGGTDLHSHAPNPELVQVKKVRQKMKERALNEVTLIGMIYEEEIAKSSMTRSALAIFPTNSEIYQGVAKARRKAAPELPQSCFFTIPDIYKSTIDGKRFLLYDGSPIRRERILLFGNDDQLDLLFDSHTVFMDGTFSKAPHNFCQIYIIHAVNFDICKFDMCLWPINDQKVDRVQTDICRTETNRISTCDLSTNTISWKNVSESNVRTNNNCEGYHNRMNCRLQRNHPNMWLLLNFLQKEEKRATSMMIQCTSGASKKKDQRTAAIQNRIDAL</sequence>
<dbReference type="EMBL" id="CAJNOR010000333">
    <property type="protein sequence ID" value="CAF0882706.1"/>
    <property type="molecule type" value="Genomic_DNA"/>
</dbReference>
<evidence type="ECO:0000256" key="1">
    <source>
        <dbReference type="ARBA" id="ARBA00022723"/>
    </source>
</evidence>
<feature type="domain" description="FLYWCH-type" evidence="4">
    <location>
        <begin position="17"/>
        <end position="75"/>
    </location>
</feature>
<gene>
    <name evidence="5" type="ORF">XAT740_LOCUS7087</name>
</gene>
<comment type="caution">
    <text evidence="5">The sequence shown here is derived from an EMBL/GenBank/DDBJ whole genome shotgun (WGS) entry which is preliminary data.</text>
</comment>
<evidence type="ECO:0000313" key="6">
    <source>
        <dbReference type="Proteomes" id="UP000663828"/>
    </source>
</evidence>
<dbReference type="Proteomes" id="UP000663828">
    <property type="component" value="Unassembled WGS sequence"/>
</dbReference>